<dbReference type="Pfam" id="PF08241">
    <property type="entry name" value="Methyltransf_11"/>
    <property type="match status" value="1"/>
</dbReference>
<dbReference type="SUPFAM" id="SSF53335">
    <property type="entry name" value="S-adenosyl-L-methionine-dependent methyltransferases"/>
    <property type="match status" value="1"/>
</dbReference>
<reference evidence="2 3" key="1">
    <citation type="submission" date="2019-10" db="EMBL/GenBank/DDBJ databases">
        <title>Nocardioides novel species isolated from the excrement of Marmot.</title>
        <authorList>
            <person name="Zhang G."/>
        </authorList>
    </citation>
    <scope>NUCLEOTIDE SEQUENCE [LARGE SCALE GENOMIC DNA]</scope>
    <source>
        <strain evidence="3">zg-579</strain>
    </source>
</reference>
<dbReference type="InterPro" id="IPR013216">
    <property type="entry name" value="Methyltransf_11"/>
</dbReference>
<keyword evidence="3" id="KW-1185">Reference proteome</keyword>
<gene>
    <name evidence="2" type="ORF">GGQ22_15810</name>
</gene>
<keyword evidence="2" id="KW-0808">Transferase</keyword>
<sequence length="237" mass="26101">MTPPTDVQAAMNDYWTHRSVPYDEYQQRADRKEVDLAAWGEVFTDALGAEPLDVLDVGTGSGYVACLLADQGHRVTGIDLAEGMLERARLHAGAMDNPPTFLRGDAVAPDFPAGSFDAIVNRYVTWTLREPDTALANWLQLLRPGGTLAVVDATWFARGLHEGASEEFKAAYDEEVRQAIPLAESTSIEPFAERIRAAGFVDVEVVALTRLHELDREHGVAPNHEVLMQHLIRGTRP</sequence>
<dbReference type="EMBL" id="WLCI01000016">
    <property type="protein sequence ID" value="MTB96541.1"/>
    <property type="molecule type" value="Genomic_DNA"/>
</dbReference>
<evidence type="ECO:0000313" key="2">
    <source>
        <dbReference type="EMBL" id="MTB96541.1"/>
    </source>
</evidence>
<accession>A0A6I3JEJ5</accession>
<dbReference type="CDD" id="cd02440">
    <property type="entry name" value="AdoMet_MTases"/>
    <property type="match status" value="1"/>
</dbReference>
<evidence type="ECO:0000259" key="1">
    <source>
        <dbReference type="Pfam" id="PF08241"/>
    </source>
</evidence>
<dbReference type="InterPro" id="IPR029063">
    <property type="entry name" value="SAM-dependent_MTases_sf"/>
</dbReference>
<dbReference type="Proteomes" id="UP000433406">
    <property type="component" value="Unassembled WGS sequence"/>
</dbReference>
<protein>
    <submittedName>
        <fullName evidence="2">Methyltransferase domain-containing protein</fullName>
    </submittedName>
</protein>
<dbReference type="GO" id="GO:0008757">
    <property type="term" value="F:S-adenosylmethionine-dependent methyltransferase activity"/>
    <property type="evidence" value="ECO:0007669"/>
    <property type="project" value="InterPro"/>
</dbReference>
<evidence type="ECO:0000313" key="3">
    <source>
        <dbReference type="Proteomes" id="UP000433406"/>
    </source>
</evidence>
<dbReference type="AlphaFoldDB" id="A0A6I3JEJ5"/>
<organism evidence="2 3">
    <name type="scientific">Nocardioides marmotae</name>
    <dbReference type="NCBI Taxonomy" id="2663857"/>
    <lineage>
        <taxon>Bacteria</taxon>
        <taxon>Bacillati</taxon>
        <taxon>Actinomycetota</taxon>
        <taxon>Actinomycetes</taxon>
        <taxon>Propionibacteriales</taxon>
        <taxon>Nocardioidaceae</taxon>
        <taxon>Nocardioides</taxon>
    </lineage>
</organism>
<name>A0A6I3JEJ5_9ACTN</name>
<keyword evidence="2" id="KW-0489">Methyltransferase</keyword>
<dbReference type="PANTHER" id="PTHR43591">
    <property type="entry name" value="METHYLTRANSFERASE"/>
    <property type="match status" value="1"/>
</dbReference>
<comment type="caution">
    <text evidence="2">The sequence shown here is derived from an EMBL/GenBank/DDBJ whole genome shotgun (WGS) entry which is preliminary data.</text>
</comment>
<proteinExistence type="predicted"/>
<feature type="domain" description="Methyltransferase type 11" evidence="1">
    <location>
        <begin position="55"/>
        <end position="149"/>
    </location>
</feature>
<dbReference type="RefSeq" id="WP_154616406.1">
    <property type="nucleotide sequence ID" value="NZ_CP053660.1"/>
</dbReference>
<dbReference type="Gene3D" id="3.40.50.150">
    <property type="entry name" value="Vaccinia Virus protein VP39"/>
    <property type="match status" value="1"/>
</dbReference>
<dbReference type="GO" id="GO:0032259">
    <property type="term" value="P:methylation"/>
    <property type="evidence" value="ECO:0007669"/>
    <property type="project" value="UniProtKB-KW"/>
</dbReference>
<dbReference type="PANTHER" id="PTHR43591:SF24">
    <property type="entry name" value="2-METHOXY-6-POLYPRENYL-1,4-BENZOQUINOL METHYLASE, MITOCHONDRIAL"/>
    <property type="match status" value="1"/>
</dbReference>